<organism evidence="6 7">
    <name type="scientific">Roseivivax halotolerans</name>
    <dbReference type="NCBI Taxonomy" id="93684"/>
    <lineage>
        <taxon>Bacteria</taxon>
        <taxon>Pseudomonadati</taxon>
        <taxon>Pseudomonadota</taxon>
        <taxon>Alphaproteobacteria</taxon>
        <taxon>Rhodobacterales</taxon>
        <taxon>Roseobacteraceae</taxon>
        <taxon>Roseivivax</taxon>
    </lineage>
</organism>
<dbReference type="CDD" id="cd03220">
    <property type="entry name" value="ABC_KpsT_Wzt"/>
    <property type="match status" value="1"/>
</dbReference>
<dbReference type="InterPro" id="IPR017871">
    <property type="entry name" value="ABC_transporter-like_CS"/>
</dbReference>
<keyword evidence="7" id="KW-1185">Reference proteome</keyword>
<keyword evidence="4 6" id="KW-0067">ATP-binding</keyword>
<dbReference type="RefSeq" id="WP_093011875.1">
    <property type="nucleotide sequence ID" value="NZ_FOXV01000007.1"/>
</dbReference>
<dbReference type="STRING" id="93684.SAMN05421853_10715"/>
<evidence type="ECO:0000313" key="7">
    <source>
        <dbReference type="Proteomes" id="UP000243106"/>
    </source>
</evidence>
<accession>A0A1I5YWY6</accession>
<dbReference type="InterPro" id="IPR015860">
    <property type="entry name" value="ABC_transpr_TagH-like"/>
</dbReference>
<proteinExistence type="inferred from homology"/>
<dbReference type="GO" id="GO:0016020">
    <property type="term" value="C:membrane"/>
    <property type="evidence" value="ECO:0007669"/>
    <property type="project" value="InterPro"/>
</dbReference>
<dbReference type="SUPFAM" id="SSF52540">
    <property type="entry name" value="P-loop containing nucleoside triphosphate hydrolases"/>
    <property type="match status" value="1"/>
</dbReference>
<evidence type="ECO:0000313" key="6">
    <source>
        <dbReference type="EMBL" id="SFQ48768.1"/>
    </source>
</evidence>
<protein>
    <submittedName>
        <fullName evidence="6">Capsular polysaccharide transport system ATP-binding protein</fullName>
    </submittedName>
</protein>
<dbReference type="PROSITE" id="PS50893">
    <property type="entry name" value="ABC_TRANSPORTER_2"/>
    <property type="match status" value="1"/>
</dbReference>
<dbReference type="EMBL" id="FOXV01000007">
    <property type="protein sequence ID" value="SFQ48768.1"/>
    <property type="molecule type" value="Genomic_DNA"/>
</dbReference>
<evidence type="ECO:0000256" key="4">
    <source>
        <dbReference type="ARBA" id="ARBA00022840"/>
    </source>
</evidence>
<keyword evidence="2" id="KW-0813">Transport</keyword>
<dbReference type="InterPro" id="IPR050683">
    <property type="entry name" value="Bact_Polysacc_Export_ATP-bd"/>
</dbReference>
<dbReference type="GO" id="GO:0016887">
    <property type="term" value="F:ATP hydrolysis activity"/>
    <property type="evidence" value="ECO:0007669"/>
    <property type="project" value="InterPro"/>
</dbReference>
<keyword evidence="3" id="KW-0547">Nucleotide-binding</keyword>
<dbReference type="Gene3D" id="3.40.50.300">
    <property type="entry name" value="P-loop containing nucleotide triphosphate hydrolases"/>
    <property type="match status" value="1"/>
</dbReference>
<dbReference type="PANTHER" id="PTHR46743">
    <property type="entry name" value="TEICHOIC ACIDS EXPORT ATP-BINDING PROTEIN TAGH"/>
    <property type="match status" value="1"/>
</dbReference>
<dbReference type="InterPro" id="IPR027417">
    <property type="entry name" value="P-loop_NTPase"/>
</dbReference>
<dbReference type="InterPro" id="IPR003439">
    <property type="entry name" value="ABC_transporter-like_ATP-bd"/>
</dbReference>
<evidence type="ECO:0000259" key="5">
    <source>
        <dbReference type="PROSITE" id="PS50893"/>
    </source>
</evidence>
<dbReference type="AlphaFoldDB" id="A0A1I5YWY6"/>
<evidence type="ECO:0000256" key="2">
    <source>
        <dbReference type="ARBA" id="ARBA00022448"/>
    </source>
</evidence>
<gene>
    <name evidence="6" type="ORF">SAMN05421853_10715</name>
</gene>
<reference evidence="7" key="1">
    <citation type="submission" date="2016-10" db="EMBL/GenBank/DDBJ databases">
        <authorList>
            <person name="Varghese N."/>
            <person name="Submissions S."/>
        </authorList>
    </citation>
    <scope>NUCLEOTIDE SEQUENCE [LARGE SCALE GENOMIC DNA]</scope>
    <source>
        <strain evidence="7">JCM 10271</strain>
    </source>
</reference>
<dbReference type="PANTHER" id="PTHR46743:SF2">
    <property type="entry name" value="TEICHOIC ACIDS EXPORT ATP-BINDING PROTEIN TAGH"/>
    <property type="match status" value="1"/>
</dbReference>
<dbReference type="GO" id="GO:0140359">
    <property type="term" value="F:ABC-type transporter activity"/>
    <property type="evidence" value="ECO:0007669"/>
    <property type="project" value="InterPro"/>
</dbReference>
<evidence type="ECO:0000256" key="1">
    <source>
        <dbReference type="ARBA" id="ARBA00005417"/>
    </source>
</evidence>
<comment type="similarity">
    <text evidence="1">Belongs to the ABC transporter superfamily.</text>
</comment>
<dbReference type="Proteomes" id="UP000243106">
    <property type="component" value="Unassembled WGS sequence"/>
</dbReference>
<name>A0A1I5YWY6_9RHOB</name>
<dbReference type="SMART" id="SM00382">
    <property type="entry name" value="AAA"/>
    <property type="match status" value="1"/>
</dbReference>
<sequence length="218" mass="23328">MIVLENVEKSYLRKDCRVRVANCMNATLPGGVSIALLGRNGAGKSTLLRMIAGTARPDRGRILTSGRISYPVGLASALHGDLTGAQNARFVARLYGTSSQDVCAFVADFAELGAAFHEPVRHYSSGMKARLAFGINMAMEFDTYLLDEALAAGDAEFIRRSRALLSSRLQGAGAIIVSHAMGQVRKLCSMGAVLENGQLRLYDDLEDAIAIYERGAAA</sequence>
<dbReference type="InterPro" id="IPR003593">
    <property type="entry name" value="AAA+_ATPase"/>
</dbReference>
<dbReference type="Pfam" id="PF00005">
    <property type="entry name" value="ABC_tran"/>
    <property type="match status" value="1"/>
</dbReference>
<dbReference type="PROSITE" id="PS00211">
    <property type="entry name" value="ABC_TRANSPORTER_1"/>
    <property type="match status" value="1"/>
</dbReference>
<evidence type="ECO:0000256" key="3">
    <source>
        <dbReference type="ARBA" id="ARBA00022741"/>
    </source>
</evidence>
<dbReference type="GO" id="GO:0005524">
    <property type="term" value="F:ATP binding"/>
    <property type="evidence" value="ECO:0007669"/>
    <property type="project" value="UniProtKB-KW"/>
</dbReference>
<feature type="domain" description="ABC transporter" evidence="5">
    <location>
        <begin position="2"/>
        <end position="218"/>
    </location>
</feature>